<feature type="binding site" evidence="12">
    <location>
        <begin position="505"/>
        <end position="506"/>
    </location>
    <ligand>
        <name>substrate</name>
    </ligand>
</feature>
<evidence type="ECO:0000256" key="10">
    <source>
        <dbReference type="PIRSR" id="PIRSR001558-1"/>
    </source>
</evidence>
<dbReference type="Proteomes" id="UP000193467">
    <property type="component" value="Unassembled WGS sequence"/>
</dbReference>
<dbReference type="Gene3D" id="3.30.1490.80">
    <property type="match status" value="1"/>
</dbReference>
<dbReference type="Pfam" id="PF03199">
    <property type="entry name" value="GSH_synthase"/>
    <property type="match status" value="1"/>
</dbReference>
<protein>
    <recommendedName>
        <fullName evidence="9">Glutathione synthetase</fullName>
        <shortName evidence="9">GSH-S</shortName>
        <ecNumber evidence="9">6.3.2.3</ecNumber>
    </recommendedName>
</protein>
<evidence type="ECO:0000256" key="5">
    <source>
        <dbReference type="ARBA" id="ARBA00022723"/>
    </source>
</evidence>
<feature type="binding site" evidence="11">
    <location>
        <position position="154"/>
    </location>
    <ligand>
        <name>Mg(2+)</name>
        <dbReference type="ChEBI" id="CHEBI:18420"/>
    </ligand>
</feature>
<evidence type="ECO:0000256" key="3">
    <source>
        <dbReference type="ARBA" id="ARBA00022598"/>
    </source>
</evidence>
<sequence length="518" mass="55858">MTLNNWPPSLTTEQESHLLELATDYTLASGLVYRPPAIAPGTTPSTTSAIHAPYSLFPTPFPRHLFQQAQQLQPLYNALYAHVTTDHPFLDEVVGGAVAKVDEFQGKLYELWKQVEQEGVKQPLHLGLFRSDYLVHALPGAATADHTIKQVEFNTISSSFGSLSSKVTDLHRYLLKTNSYPTDVPELKLENLPPNPALKGLAAGLAAGHKAYGVARSAILMVTQDNERNAFDQRPLEYELLETHGIALHRIPLSQLGPLLTLDPTTSALLLTLPHAPNSPPTEISVVYYRTGYSPPDYVHPTVPSSTLWSTRLLIERSLAIKCPTLALQLSGCKKVQQVLSSPDRLASFSNKGSTPSTLSPPPTAALSQLDLDALLDSATNLYPLDDTPAGNAALELAYAHPERFVLKPQREGGGNNIYRSDIPPFLDSLAEEDKKRREGEPREGKGKGTKGEVVSELGVYGVCLFRAGGGDRVGGGEGGAEVLVNETVGQLLRTKGAESDEGGVAVGFSVIDSLLLV</sequence>
<evidence type="ECO:0000256" key="9">
    <source>
        <dbReference type="PIRNR" id="PIRNR001558"/>
    </source>
</evidence>
<comment type="pathway">
    <text evidence="1 9">Sulfur metabolism; glutathione biosynthesis; glutathione from L-cysteine and L-glutamate: step 2/2.</text>
</comment>
<dbReference type="InterPro" id="IPR016185">
    <property type="entry name" value="PreATP-grasp_dom_sf"/>
</dbReference>
<dbReference type="GO" id="GO:0004363">
    <property type="term" value="F:glutathione synthase activity"/>
    <property type="evidence" value="ECO:0007669"/>
    <property type="project" value="UniProtKB-UniRule"/>
</dbReference>
<feature type="binding site" evidence="12">
    <location>
        <begin position="290"/>
        <end position="293"/>
    </location>
    <ligand>
        <name>substrate</name>
    </ligand>
</feature>
<dbReference type="InParanoid" id="A0A1Y2EZ67"/>
<feature type="domain" description="Glutathione synthase substrate-binding" evidence="13">
    <location>
        <begin position="218"/>
        <end position="331"/>
    </location>
</feature>
<keyword evidence="5 9" id="KW-0479">Metal-binding</keyword>
<dbReference type="InterPro" id="IPR014042">
    <property type="entry name" value="Glutathione_synthase_a-hlx"/>
</dbReference>
<evidence type="ECO:0000256" key="1">
    <source>
        <dbReference type="ARBA" id="ARBA00004965"/>
    </source>
</evidence>
<dbReference type="InterPro" id="IPR014709">
    <property type="entry name" value="Glutathione_synthase_C_euk"/>
</dbReference>
<keyword evidence="8 9" id="KW-0460">Magnesium</keyword>
<comment type="cofactor">
    <cofactor evidence="9 11">
        <name>Mg(2+)</name>
        <dbReference type="ChEBI" id="CHEBI:18420"/>
    </cofactor>
    <text evidence="9 11">Binds 1 Mg(2+) ion per subunit.</text>
</comment>
<dbReference type="PANTHER" id="PTHR11130:SF0">
    <property type="entry name" value="GLUTATHIONE SYNTHETASE"/>
    <property type="match status" value="1"/>
</dbReference>
<feature type="binding site" evidence="11">
    <location>
        <position position="152"/>
    </location>
    <ligand>
        <name>Mg(2+)</name>
        <dbReference type="ChEBI" id="CHEBI:18420"/>
    </ligand>
</feature>
<evidence type="ECO:0000313" key="14">
    <source>
        <dbReference type="EMBL" id="ORY76899.1"/>
    </source>
</evidence>
<dbReference type="InterPro" id="IPR037013">
    <property type="entry name" value="GSH-S_sub-bd_sf"/>
</dbReference>
<evidence type="ECO:0000256" key="4">
    <source>
        <dbReference type="ARBA" id="ARBA00022684"/>
    </source>
</evidence>
<evidence type="ECO:0000313" key="15">
    <source>
        <dbReference type="Proteomes" id="UP000193467"/>
    </source>
</evidence>
<dbReference type="Gene3D" id="1.10.1080.10">
    <property type="entry name" value="Glutathione Synthetase, Chain A, domain 3"/>
    <property type="match status" value="1"/>
</dbReference>
<comment type="catalytic activity">
    <reaction evidence="9">
        <text>gamma-L-glutamyl-L-cysteine + glycine + ATP = glutathione + ADP + phosphate + H(+)</text>
        <dbReference type="Rhea" id="RHEA:13557"/>
        <dbReference type="ChEBI" id="CHEBI:15378"/>
        <dbReference type="ChEBI" id="CHEBI:30616"/>
        <dbReference type="ChEBI" id="CHEBI:43474"/>
        <dbReference type="ChEBI" id="CHEBI:57305"/>
        <dbReference type="ChEBI" id="CHEBI:57925"/>
        <dbReference type="ChEBI" id="CHEBI:58173"/>
        <dbReference type="ChEBI" id="CHEBI:456216"/>
        <dbReference type="EC" id="6.3.2.3"/>
    </reaction>
</comment>
<feature type="binding site" evidence="10">
    <location>
        <position position="130"/>
    </location>
    <ligand>
        <name>substrate</name>
    </ligand>
</feature>
<dbReference type="EMBL" id="MCGR01000033">
    <property type="protein sequence ID" value="ORY76899.1"/>
    <property type="molecule type" value="Genomic_DNA"/>
</dbReference>
<evidence type="ECO:0000256" key="7">
    <source>
        <dbReference type="ARBA" id="ARBA00022840"/>
    </source>
</evidence>
<dbReference type="GO" id="GO:0005524">
    <property type="term" value="F:ATP binding"/>
    <property type="evidence" value="ECO:0007669"/>
    <property type="project" value="UniProtKB-UniRule"/>
</dbReference>
<feature type="binding site" evidence="10">
    <location>
        <position position="334"/>
    </location>
    <ligand>
        <name>ATP</name>
        <dbReference type="ChEBI" id="CHEBI:30616"/>
    </ligand>
</feature>
<feature type="binding site" evidence="10">
    <location>
        <position position="152"/>
    </location>
    <ligand>
        <name>ATP</name>
        <dbReference type="ChEBI" id="CHEBI:30616"/>
    </ligand>
</feature>
<keyword evidence="6 9" id="KW-0547">Nucleotide-binding</keyword>
<evidence type="ECO:0000256" key="2">
    <source>
        <dbReference type="ARBA" id="ARBA00010385"/>
    </source>
</evidence>
<comment type="similarity">
    <text evidence="2 9">Belongs to the eukaryotic GSH synthase family.</text>
</comment>
<dbReference type="SUPFAM" id="SSF56059">
    <property type="entry name" value="Glutathione synthetase ATP-binding domain-like"/>
    <property type="match status" value="1"/>
</dbReference>
<dbReference type="InterPro" id="IPR014049">
    <property type="entry name" value="Glutathione_synthase_N_euk"/>
</dbReference>
<accession>A0A1Y2EZ67</accession>
<name>A0A1Y2EZ67_9BASI</name>
<organism evidence="14 15">
    <name type="scientific">Leucosporidium creatinivorum</name>
    <dbReference type="NCBI Taxonomy" id="106004"/>
    <lineage>
        <taxon>Eukaryota</taxon>
        <taxon>Fungi</taxon>
        <taxon>Dikarya</taxon>
        <taxon>Basidiomycota</taxon>
        <taxon>Pucciniomycotina</taxon>
        <taxon>Microbotryomycetes</taxon>
        <taxon>Leucosporidiales</taxon>
        <taxon>Leucosporidium</taxon>
    </lineage>
</organism>
<dbReference type="Gene3D" id="3.30.1490.50">
    <property type="match status" value="1"/>
</dbReference>
<feature type="binding site" evidence="11">
    <location>
        <position position="412"/>
    </location>
    <ligand>
        <name>Mg(2+)</name>
        <dbReference type="ChEBI" id="CHEBI:18420"/>
    </ligand>
</feature>
<evidence type="ECO:0000256" key="6">
    <source>
        <dbReference type="ARBA" id="ARBA00022741"/>
    </source>
</evidence>
<dbReference type="FunFam" id="3.30.1490.50:FF:000002">
    <property type="entry name" value="Glutathione synthetase"/>
    <property type="match status" value="1"/>
</dbReference>
<reference evidence="14 15" key="1">
    <citation type="submission" date="2016-07" db="EMBL/GenBank/DDBJ databases">
        <title>Pervasive Adenine N6-methylation of Active Genes in Fungi.</title>
        <authorList>
            <consortium name="DOE Joint Genome Institute"/>
            <person name="Mondo S.J."/>
            <person name="Dannebaum R.O."/>
            <person name="Kuo R.C."/>
            <person name="Labutti K."/>
            <person name="Haridas S."/>
            <person name="Kuo A."/>
            <person name="Salamov A."/>
            <person name="Ahrendt S.R."/>
            <person name="Lipzen A."/>
            <person name="Sullivan W."/>
            <person name="Andreopoulos W.B."/>
            <person name="Clum A."/>
            <person name="Lindquist E."/>
            <person name="Daum C."/>
            <person name="Ramamoorthy G.K."/>
            <person name="Gryganskyi A."/>
            <person name="Culley D."/>
            <person name="Magnuson J.K."/>
            <person name="James T.Y."/>
            <person name="O'Malley M.A."/>
            <person name="Stajich J.E."/>
            <person name="Spatafora J.W."/>
            <person name="Visel A."/>
            <person name="Grigoriev I.V."/>
        </authorList>
    </citation>
    <scope>NUCLEOTIDE SEQUENCE [LARGE SCALE GENOMIC DNA]</scope>
    <source>
        <strain evidence="14 15">62-1032</strain>
    </source>
</reference>
<feature type="binding site" evidence="10">
    <location>
        <position position="502"/>
    </location>
    <ligand>
        <name>ATP</name>
        <dbReference type="ChEBI" id="CHEBI:30616"/>
    </ligand>
</feature>
<keyword evidence="7 9" id="KW-0067">ATP-binding</keyword>
<dbReference type="GO" id="GO:0043295">
    <property type="term" value="F:glutathione binding"/>
    <property type="evidence" value="ECO:0007669"/>
    <property type="project" value="UniProtKB-UniRule"/>
</dbReference>
<evidence type="ECO:0000256" key="11">
    <source>
        <dbReference type="PIRSR" id="PIRSR001558-2"/>
    </source>
</evidence>
<feature type="binding site" evidence="10">
    <location>
        <position position="496"/>
    </location>
    <ligand>
        <name>ATP</name>
        <dbReference type="ChEBI" id="CHEBI:30616"/>
    </ligand>
</feature>
<dbReference type="GO" id="GO:0005829">
    <property type="term" value="C:cytosol"/>
    <property type="evidence" value="ECO:0007669"/>
    <property type="project" value="TreeGrafter"/>
</dbReference>
<dbReference type="OrthoDB" id="2020073at2759"/>
<feature type="binding site" evidence="10">
    <location>
        <position position="233"/>
    </location>
    <ligand>
        <name>substrate</name>
    </ligand>
</feature>
<dbReference type="PANTHER" id="PTHR11130">
    <property type="entry name" value="GLUTATHIONE SYNTHETASE"/>
    <property type="match status" value="1"/>
</dbReference>
<dbReference type="InterPro" id="IPR004887">
    <property type="entry name" value="GSH_synth_subst-bd"/>
</dbReference>
<comment type="caution">
    <text evidence="14">The sequence shown here is derived from an EMBL/GenBank/DDBJ whole genome shotgun (WGS) entry which is preliminary data.</text>
</comment>
<feature type="binding site" evidence="10">
    <location>
        <position position="494"/>
    </location>
    <ligand>
        <name>substrate</name>
    </ligand>
</feature>
<feature type="binding site" evidence="12">
    <location>
        <begin position="156"/>
        <end position="159"/>
    </location>
    <ligand>
        <name>substrate</name>
    </ligand>
</feature>
<dbReference type="AlphaFoldDB" id="A0A1Y2EZ67"/>
<dbReference type="PIRSF" id="PIRSF001558">
    <property type="entry name" value="GSHase"/>
    <property type="match status" value="1"/>
</dbReference>
<dbReference type="NCBIfam" id="TIGR01986">
    <property type="entry name" value="glut_syn_euk"/>
    <property type="match status" value="1"/>
</dbReference>
<dbReference type="SUPFAM" id="SSF52440">
    <property type="entry name" value="PreATP-grasp domain"/>
    <property type="match status" value="1"/>
</dbReference>
<proteinExistence type="inferred from homology"/>
<evidence type="ECO:0000256" key="8">
    <source>
        <dbReference type="ARBA" id="ARBA00022842"/>
    </source>
</evidence>
<dbReference type="GO" id="GO:0000287">
    <property type="term" value="F:magnesium ion binding"/>
    <property type="evidence" value="ECO:0007669"/>
    <property type="project" value="UniProtKB-UniRule"/>
</dbReference>
<dbReference type="UniPathway" id="UPA00142">
    <property type="reaction ID" value="UER00210"/>
</dbReference>
<dbReference type="STRING" id="106004.A0A1Y2EZ67"/>
<dbReference type="EC" id="6.3.2.3" evidence="9"/>
<feature type="binding site" evidence="12">
    <location>
        <begin position="227"/>
        <end position="229"/>
    </location>
    <ligand>
        <name>substrate</name>
    </ligand>
</feature>
<keyword evidence="4 9" id="KW-0317">Glutathione biosynthesis</keyword>
<gene>
    <name evidence="14" type="ORF">BCR35DRAFT_305656</name>
</gene>
<feature type="binding site" evidence="10">
    <location>
        <position position="419"/>
    </location>
    <ligand>
        <name>ATP</name>
        <dbReference type="ChEBI" id="CHEBI:30616"/>
    </ligand>
</feature>
<feature type="binding site" evidence="10">
    <location>
        <position position="457"/>
    </location>
    <ligand>
        <name>ATP</name>
        <dbReference type="ChEBI" id="CHEBI:30616"/>
    </ligand>
</feature>
<dbReference type="Gene3D" id="3.30.470.20">
    <property type="entry name" value="ATP-grasp fold, B domain"/>
    <property type="match status" value="1"/>
</dbReference>
<dbReference type="FunCoup" id="A0A1Y2EZ67">
    <property type="interactions" value="593"/>
</dbReference>
<dbReference type="InterPro" id="IPR005615">
    <property type="entry name" value="Glutathione_synthase"/>
</dbReference>
<evidence type="ECO:0000259" key="13">
    <source>
        <dbReference type="Pfam" id="PF03199"/>
    </source>
</evidence>
<evidence type="ECO:0000256" key="12">
    <source>
        <dbReference type="PIRSR" id="PIRSR001558-3"/>
    </source>
</evidence>
<dbReference type="Pfam" id="PF03917">
    <property type="entry name" value="GSH_synth_ATP"/>
    <property type="match status" value="1"/>
</dbReference>
<dbReference type="Gene3D" id="3.40.50.1760">
    <property type="entry name" value="Glutathione synthase, substrate-binding domain superfamily, eukaryotic"/>
    <property type="match status" value="1"/>
</dbReference>
<feature type="binding site" evidence="10">
    <location>
        <begin position="408"/>
        <end position="417"/>
    </location>
    <ligand>
        <name>ATP</name>
        <dbReference type="ChEBI" id="CHEBI:30616"/>
    </ligand>
</feature>
<keyword evidence="15" id="KW-1185">Reference proteome</keyword>
<keyword evidence="3 9" id="KW-0436">Ligase</keyword>